<reference evidence="1" key="1">
    <citation type="submission" date="2013-12" db="EMBL/GenBank/DDBJ databases">
        <title>A Varibaculum cambriense genome reconstructed from a premature infant gut community with otherwise low bacterial novelty that shifts toward anaerobic metabolism during the third week of life.</title>
        <authorList>
            <person name="Brown C.T."/>
            <person name="Sharon I."/>
            <person name="Thomas B.C."/>
            <person name="Castelle C.J."/>
            <person name="Morowitz M.J."/>
            <person name="Banfield J.F."/>
        </authorList>
    </citation>
    <scope>NUCLEOTIDE SEQUENCE</scope>
</reference>
<evidence type="ECO:0000313" key="1">
    <source>
        <dbReference type="EMBL" id="ETJ25761.1"/>
    </source>
</evidence>
<sequence length="74" mass="8588">QLFQEKANKIKKINCKVNIEYDVNSASIIETYANGIKNVICYVKASELAKVISENISNIFDMNVRKYFYNYLLT</sequence>
<protein>
    <submittedName>
        <fullName evidence="1">Uncharacterized protein</fullName>
    </submittedName>
</protein>
<dbReference type="EMBL" id="AZMM01017669">
    <property type="protein sequence ID" value="ETJ25761.1"/>
    <property type="molecule type" value="Genomic_DNA"/>
</dbReference>
<proteinExistence type="predicted"/>
<name>W1X6D5_9ZZZZ</name>
<accession>W1X6D5</accession>
<dbReference type="AlphaFoldDB" id="W1X6D5"/>
<gene>
    <name evidence="1" type="ORF">Q604_UNBC17669G0001</name>
</gene>
<feature type="non-terminal residue" evidence="1">
    <location>
        <position position="74"/>
    </location>
</feature>
<comment type="caution">
    <text evidence="1">The sequence shown here is derived from an EMBL/GenBank/DDBJ whole genome shotgun (WGS) entry which is preliminary data.</text>
</comment>
<feature type="non-terminal residue" evidence="1">
    <location>
        <position position="1"/>
    </location>
</feature>
<organism evidence="1">
    <name type="scientific">human gut metagenome</name>
    <dbReference type="NCBI Taxonomy" id="408170"/>
    <lineage>
        <taxon>unclassified sequences</taxon>
        <taxon>metagenomes</taxon>
        <taxon>organismal metagenomes</taxon>
    </lineage>
</organism>